<dbReference type="GO" id="GO:0009060">
    <property type="term" value="P:aerobic respiration"/>
    <property type="evidence" value="ECO:0007669"/>
    <property type="project" value="TreeGrafter"/>
</dbReference>
<comment type="function">
    <text evidence="5">NDH-1 shuttles electrons from NADH, via FMN and iron-sulfur (Fe-S) centers, to quinones in the respiratory chain. The immediate electron acceptor for the enzyme in this species is believed to be ubiquinone. Couples the redox reaction to proton translocation (for every two electrons transferred, four hydrogen ions are translocated across the cytoplasmic membrane), and thus conserves the redox energy in a proton gradient. This subunit may bind ubiquinone.</text>
</comment>
<dbReference type="EC" id="7.1.1.-" evidence="5"/>
<dbReference type="PANTHER" id="PTHR11432">
    <property type="entry name" value="NADH DEHYDROGENASE SUBUNIT 1"/>
    <property type="match status" value="1"/>
</dbReference>
<protein>
    <recommendedName>
        <fullName evidence="5">NADH-quinone oxidoreductase subunit H</fullName>
        <ecNumber evidence="5">7.1.1.-</ecNumber>
    </recommendedName>
    <alternativeName>
        <fullName evidence="5">NADH dehydrogenase I subunit H</fullName>
    </alternativeName>
    <alternativeName>
        <fullName evidence="5">NDH-1 subunit H</fullName>
    </alternativeName>
</protein>
<comment type="subunit">
    <text evidence="5">NDH-1 is composed of 14 different subunits. Subunits NuoA, H, J, K, L, M, N constitute the membrane sector of the complex.</text>
</comment>
<evidence type="ECO:0000256" key="1">
    <source>
        <dbReference type="ARBA" id="ARBA00004141"/>
    </source>
</evidence>
<organism evidence="8 9">
    <name type="scientific">Propionibacterium acidifaciens F0233</name>
    <dbReference type="NCBI Taxonomy" id="553198"/>
    <lineage>
        <taxon>Bacteria</taxon>
        <taxon>Bacillati</taxon>
        <taxon>Actinomycetota</taxon>
        <taxon>Actinomycetes</taxon>
        <taxon>Propionibacteriales</taxon>
        <taxon>Propionibacteriaceae</taxon>
        <taxon>Propionibacterium</taxon>
    </lineage>
</organism>
<evidence type="ECO:0000256" key="6">
    <source>
        <dbReference type="RuleBase" id="RU000471"/>
    </source>
</evidence>
<keyword evidence="5" id="KW-0830">Ubiquinone</keyword>
<dbReference type="GO" id="GO:0005886">
    <property type="term" value="C:plasma membrane"/>
    <property type="evidence" value="ECO:0007669"/>
    <property type="project" value="UniProtKB-SubCell"/>
</dbReference>
<dbReference type="InterPro" id="IPR018086">
    <property type="entry name" value="NADH_UbQ_OxRdtase_su1_CS"/>
</dbReference>
<dbReference type="HAMAP" id="MF_01350">
    <property type="entry name" value="NDH1_NuoH"/>
    <property type="match status" value="1"/>
</dbReference>
<feature type="transmembrane region" description="Helical" evidence="5">
    <location>
        <begin position="212"/>
        <end position="229"/>
    </location>
</feature>
<feature type="transmembrane region" description="Helical" evidence="5">
    <location>
        <begin position="14"/>
        <end position="38"/>
    </location>
</feature>
<feature type="transmembrane region" description="Helical" evidence="5">
    <location>
        <begin position="124"/>
        <end position="149"/>
    </location>
</feature>
<feature type="region of interest" description="Disordered" evidence="7">
    <location>
        <begin position="423"/>
        <end position="452"/>
    </location>
</feature>
<reference evidence="8" key="1">
    <citation type="submission" date="2013-08" db="EMBL/GenBank/DDBJ databases">
        <authorList>
            <person name="Durkin A.S."/>
            <person name="Haft D.R."/>
            <person name="McCorrison J."/>
            <person name="Torralba M."/>
            <person name="Gillis M."/>
            <person name="Haft D.H."/>
            <person name="Methe B."/>
            <person name="Sutton G."/>
            <person name="Nelson K.E."/>
        </authorList>
    </citation>
    <scope>NUCLEOTIDE SEQUENCE [LARGE SCALE GENOMIC DNA]</scope>
    <source>
        <strain evidence="8">F0233</strain>
    </source>
</reference>
<feature type="transmembrane region" description="Helical" evidence="5">
    <location>
        <begin position="266"/>
        <end position="284"/>
    </location>
</feature>
<evidence type="ECO:0000256" key="4">
    <source>
        <dbReference type="ARBA" id="ARBA00023136"/>
    </source>
</evidence>
<dbReference type="EMBL" id="ACVN02000162">
    <property type="protein sequence ID" value="ERK56171.1"/>
    <property type="molecule type" value="Genomic_DNA"/>
</dbReference>
<dbReference type="Proteomes" id="UP000017052">
    <property type="component" value="Unassembled WGS sequence"/>
</dbReference>
<keyword evidence="5" id="KW-1003">Cell membrane</keyword>
<keyword evidence="4 5" id="KW-0472">Membrane</keyword>
<evidence type="ECO:0000313" key="9">
    <source>
        <dbReference type="Proteomes" id="UP000017052"/>
    </source>
</evidence>
<keyword evidence="5" id="KW-0874">Quinone</keyword>
<dbReference type="PROSITE" id="PS00667">
    <property type="entry name" value="COMPLEX1_ND1_1"/>
    <property type="match status" value="1"/>
</dbReference>
<dbReference type="PANTHER" id="PTHR11432:SF3">
    <property type="entry name" value="NADH-UBIQUINONE OXIDOREDUCTASE CHAIN 1"/>
    <property type="match status" value="1"/>
</dbReference>
<dbReference type="GO" id="GO:0048038">
    <property type="term" value="F:quinone binding"/>
    <property type="evidence" value="ECO:0007669"/>
    <property type="project" value="UniProtKB-KW"/>
</dbReference>
<feature type="transmembrane region" description="Helical" evidence="5">
    <location>
        <begin position="336"/>
        <end position="356"/>
    </location>
</feature>
<dbReference type="PROSITE" id="PS00668">
    <property type="entry name" value="COMPLEX1_ND1_2"/>
    <property type="match status" value="1"/>
</dbReference>
<sequence>MNPLESAVFGPDPWWLVLIKVVGVFVVLLVWTIFNVWFERRVLGRMQNRKGPIMNGPLGLPQALGDGVKLLLKEDFRPARTDRVVFSLAPMLIAIAAFSSWAVIPLGGEVSMFGHVTRLQVSDLPVSVLLVLAIASVGIYGVVLAGWASNGTYSFLGSMRATAQLISYEVCMGLSLVTVFMFAGSMSTSQIVEAQMQHLSLFGLETFFPAHYWLPLLPSFCIYIVSIFGETNRLPFDLAECESEIVSGHITDYSGFRYAMFFLAEYINVATVSGVCTTLFLGGYGAPWPLSMVDAVNHGWWGMLWFFLKAQLVVFFFVWVRAALPRFRYDQFMNLGWKWLIPISLVWILVFSVLRGGMVNGWFASPVVAVLVGVLIVALLVWALWPSRPPEAEEEAPEAEFDAFAGGYPVPPMPGRQARQFAGIVAESGPPGEPGGPSGAAPDGPSTTGEEH</sequence>
<keyword evidence="5 6" id="KW-0520">NAD</keyword>
<evidence type="ECO:0000313" key="8">
    <source>
        <dbReference type="EMBL" id="ERK56171.1"/>
    </source>
</evidence>
<comment type="catalytic activity">
    <reaction evidence="5">
        <text>a quinone + NADH + 5 H(+)(in) = a quinol + NAD(+) + 4 H(+)(out)</text>
        <dbReference type="Rhea" id="RHEA:57888"/>
        <dbReference type="ChEBI" id="CHEBI:15378"/>
        <dbReference type="ChEBI" id="CHEBI:24646"/>
        <dbReference type="ChEBI" id="CHEBI:57540"/>
        <dbReference type="ChEBI" id="CHEBI:57945"/>
        <dbReference type="ChEBI" id="CHEBI:132124"/>
    </reaction>
</comment>
<comment type="similarity">
    <text evidence="5 6">Belongs to the complex I subunit 1 family.</text>
</comment>
<dbReference type="GO" id="GO:0016655">
    <property type="term" value="F:oxidoreductase activity, acting on NAD(P)H, quinone or similar compound as acceptor"/>
    <property type="evidence" value="ECO:0007669"/>
    <property type="project" value="UniProtKB-UniRule"/>
</dbReference>
<proteinExistence type="inferred from homology"/>
<feature type="transmembrane region" description="Helical" evidence="5">
    <location>
        <begin position="170"/>
        <end position="192"/>
    </location>
</feature>
<keyword evidence="3 5" id="KW-1133">Transmembrane helix</keyword>
<dbReference type="GeneID" id="95360384"/>
<accession>U2QI42</accession>
<dbReference type="NCBIfam" id="NF004743">
    <property type="entry name" value="PRK06076.1-4"/>
    <property type="match status" value="1"/>
</dbReference>
<feature type="transmembrane region" description="Helical" evidence="5">
    <location>
        <begin position="304"/>
        <end position="324"/>
    </location>
</feature>
<dbReference type="AlphaFoldDB" id="U2QI42"/>
<keyword evidence="9" id="KW-1185">Reference proteome</keyword>
<dbReference type="OrthoDB" id="9803734at2"/>
<gene>
    <name evidence="5" type="primary">nuoH</name>
    <name evidence="8" type="ORF">HMPREF0682_0959</name>
</gene>
<evidence type="ECO:0000256" key="7">
    <source>
        <dbReference type="SAM" id="MobiDB-lite"/>
    </source>
</evidence>
<evidence type="ECO:0000256" key="2">
    <source>
        <dbReference type="ARBA" id="ARBA00022692"/>
    </source>
</evidence>
<comment type="caution">
    <text evidence="8">The sequence shown here is derived from an EMBL/GenBank/DDBJ whole genome shotgun (WGS) entry which is preliminary data.</text>
</comment>
<dbReference type="InterPro" id="IPR001694">
    <property type="entry name" value="NADH_UbQ_OxRdtase_su1/FPO"/>
</dbReference>
<feature type="transmembrane region" description="Helical" evidence="5">
    <location>
        <begin position="362"/>
        <end position="385"/>
    </location>
</feature>
<dbReference type="GO" id="GO:0003954">
    <property type="term" value="F:NADH dehydrogenase activity"/>
    <property type="evidence" value="ECO:0007669"/>
    <property type="project" value="TreeGrafter"/>
</dbReference>
<name>U2QI42_9ACTN</name>
<keyword evidence="2 5" id="KW-0812">Transmembrane</keyword>
<dbReference type="RefSeq" id="WP_021797416.1">
    <property type="nucleotide sequence ID" value="NZ_ACVN02000162.1"/>
</dbReference>
<dbReference type="Pfam" id="PF00146">
    <property type="entry name" value="NADHdh"/>
    <property type="match status" value="1"/>
</dbReference>
<feature type="transmembrane region" description="Helical" evidence="5">
    <location>
        <begin position="84"/>
        <end position="104"/>
    </location>
</feature>
<evidence type="ECO:0000256" key="5">
    <source>
        <dbReference type="HAMAP-Rule" id="MF_01350"/>
    </source>
</evidence>
<evidence type="ECO:0000256" key="3">
    <source>
        <dbReference type="ARBA" id="ARBA00022989"/>
    </source>
</evidence>
<comment type="subcellular location">
    <subcellularLocation>
        <location evidence="5 6">Cell membrane</location>
        <topology evidence="5 6">Multi-pass membrane protein</topology>
    </subcellularLocation>
    <subcellularLocation>
        <location evidence="1">Membrane</location>
        <topology evidence="1">Multi-pass membrane protein</topology>
    </subcellularLocation>
</comment>
<keyword evidence="5" id="KW-1278">Translocase</keyword>